<keyword evidence="2" id="KW-1185">Reference proteome</keyword>
<gene>
    <name evidence="1" type="ORF">CAL65_13800</name>
</gene>
<reference evidence="2" key="1">
    <citation type="submission" date="2017-05" db="EMBL/GenBank/DDBJ databases">
        <authorList>
            <person name="Sharma S."/>
            <person name="Sidhu C."/>
            <person name="Pinnaka A.K."/>
        </authorList>
    </citation>
    <scope>NUCLEOTIDE SEQUENCE [LARGE SCALE GENOMIC DNA]</scope>
    <source>
        <strain evidence="2">AK93</strain>
    </source>
</reference>
<comment type="caution">
    <text evidence="1">The sequence shown here is derived from an EMBL/GenBank/DDBJ whole genome shotgun (WGS) entry which is preliminary data.</text>
</comment>
<dbReference type="Proteomes" id="UP000256763">
    <property type="component" value="Unassembled WGS sequence"/>
</dbReference>
<dbReference type="AlphaFoldDB" id="A0A3E0WSK4"/>
<accession>A0A3E0WSK4</accession>
<evidence type="ECO:0000313" key="2">
    <source>
        <dbReference type="Proteomes" id="UP000256763"/>
    </source>
</evidence>
<sequence>MCMIYDADGSVVMLGQDKRKARKSHRCSECRRSIQPGEEYMDERFIWQGEINQHRTCRHCLVVRDWLLAECGGYLYGYVYEDIREHVHEGAYGVDVKFLSIGMERRWQRRDGRVWPTPRTPKTTHEATA</sequence>
<proteinExistence type="predicted"/>
<name>A0A3E0WSK4_9GAMM</name>
<organism evidence="1 2">
    <name type="scientific">Alkalilimnicola ehrlichii</name>
    <dbReference type="NCBI Taxonomy" id="351052"/>
    <lineage>
        <taxon>Bacteria</taxon>
        <taxon>Pseudomonadati</taxon>
        <taxon>Pseudomonadota</taxon>
        <taxon>Gammaproteobacteria</taxon>
        <taxon>Chromatiales</taxon>
        <taxon>Ectothiorhodospiraceae</taxon>
        <taxon>Alkalilimnicola</taxon>
    </lineage>
</organism>
<dbReference type="EMBL" id="NFZW01000013">
    <property type="protein sequence ID" value="RFA35173.1"/>
    <property type="molecule type" value="Genomic_DNA"/>
</dbReference>
<evidence type="ECO:0000313" key="1">
    <source>
        <dbReference type="EMBL" id="RFA35173.1"/>
    </source>
</evidence>
<protein>
    <submittedName>
        <fullName evidence="1">Uncharacterized protein</fullName>
    </submittedName>
</protein>